<name>A0A9W6CKP5_XANFL</name>
<keyword evidence="1" id="KW-1133">Transmembrane helix</keyword>
<feature type="transmembrane region" description="Helical" evidence="1">
    <location>
        <begin position="314"/>
        <end position="332"/>
    </location>
</feature>
<feature type="transmembrane region" description="Helical" evidence="1">
    <location>
        <begin position="163"/>
        <end position="180"/>
    </location>
</feature>
<reference evidence="3 5" key="2">
    <citation type="submission" date="2023-07" db="EMBL/GenBank/DDBJ databases">
        <title>Genomic Encyclopedia of Type Strains, Phase IV (KMG-IV): sequencing the most valuable type-strain genomes for metagenomic binning, comparative biology and taxonomic classification.</title>
        <authorList>
            <person name="Goeker M."/>
        </authorList>
    </citation>
    <scope>NUCLEOTIDE SEQUENCE [LARGE SCALE GENOMIC DNA]</scope>
    <source>
        <strain evidence="3 5">DSM 338</strain>
    </source>
</reference>
<dbReference type="RefSeq" id="WP_281808990.1">
    <property type="nucleotide sequence ID" value="NZ_BSDO01000006.1"/>
</dbReference>
<dbReference type="EMBL" id="BSDO01000006">
    <property type="protein sequence ID" value="GLI24193.1"/>
    <property type="molecule type" value="Genomic_DNA"/>
</dbReference>
<evidence type="ECO:0000313" key="2">
    <source>
        <dbReference type="EMBL" id="GLI24193.1"/>
    </source>
</evidence>
<keyword evidence="5" id="KW-1185">Reference proteome</keyword>
<proteinExistence type="predicted"/>
<evidence type="ECO:0000313" key="3">
    <source>
        <dbReference type="EMBL" id="MDR6335257.1"/>
    </source>
</evidence>
<dbReference type="Pfam" id="PF13795">
    <property type="entry name" value="HupE_UreJ_2"/>
    <property type="match status" value="1"/>
</dbReference>
<dbReference type="AlphaFoldDB" id="A0A9W6CKP5"/>
<accession>A0A9W6CKP5</accession>
<feature type="transmembrane region" description="Helical" evidence="1">
    <location>
        <begin position="192"/>
        <end position="210"/>
    </location>
</feature>
<protein>
    <submittedName>
        <fullName evidence="2">Membrane protein</fullName>
    </submittedName>
</protein>
<feature type="transmembrane region" description="Helical" evidence="1">
    <location>
        <begin position="277"/>
        <end position="302"/>
    </location>
</feature>
<keyword evidence="1" id="KW-0812">Transmembrane</keyword>
<organism evidence="2 4">
    <name type="scientific">Xanthobacter flavus</name>
    <dbReference type="NCBI Taxonomy" id="281"/>
    <lineage>
        <taxon>Bacteria</taxon>
        <taxon>Pseudomonadati</taxon>
        <taxon>Pseudomonadota</taxon>
        <taxon>Alphaproteobacteria</taxon>
        <taxon>Hyphomicrobiales</taxon>
        <taxon>Xanthobacteraceae</taxon>
        <taxon>Xanthobacter</taxon>
    </lineage>
</organism>
<gene>
    <name evidence="3" type="ORF">GGQ86_003752</name>
    <name evidence="2" type="ORF">XFLAVUS301_38670</name>
</gene>
<keyword evidence="1" id="KW-0472">Membrane</keyword>
<reference evidence="2" key="1">
    <citation type="submission" date="2022-12" db="EMBL/GenBank/DDBJ databases">
        <title>Reference genome sequencing for broad-spectrum identification of bacterial and archaeal isolates by mass spectrometry.</title>
        <authorList>
            <person name="Sekiguchi Y."/>
            <person name="Tourlousse D.M."/>
        </authorList>
    </citation>
    <scope>NUCLEOTIDE SEQUENCE</scope>
    <source>
        <strain evidence="2">301</strain>
    </source>
</reference>
<evidence type="ECO:0000313" key="5">
    <source>
        <dbReference type="Proteomes" id="UP001245370"/>
    </source>
</evidence>
<evidence type="ECO:0000256" key="1">
    <source>
        <dbReference type="SAM" id="Phobius"/>
    </source>
</evidence>
<dbReference type="Proteomes" id="UP001144397">
    <property type="component" value="Unassembled WGS sequence"/>
</dbReference>
<dbReference type="GeneID" id="95764642"/>
<dbReference type="InterPro" id="IPR032809">
    <property type="entry name" value="Put_HupE_UreJ"/>
</dbReference>
<sequence length="335" mass="35715">MIARSATALLRRGTTALSRPLAGLLAVIAAAAALLLPSLPARAHEATMAVITLREIAPGRFIGQWTMPPVDVTLQPIFPAHCQWNPPELVCGDRGLTGRLSFMGLGSKQSVATIRVVPREGPTVAYTVSAAKPTMMVASEPGTNVAVWADLADTYVNLGIDHILRGIDHLLFVLGLIWIVKGGWRLVKTITAFTVGHSISLAAATFGWVGVPERPLNAAIALSIVFVGVEIVKLQRGEPGLTARYPWIVAFAFGLLHGLGFATALTALGIPQATLPIALLFFNVGVEIGQLMFVMAVLALMWAHRQAQALLPRWGAAIPAYVIGSVASFWFLTRI</sequence>
<feature type="transmembrane region" description="Helical" evidence="1">
    <location>
        <begin position="247"/>
        <end position="271"/>
    </location>
</feature>
<dbReference type="Proteomes" id="UP001245370">
    <property type="component" value="Unassembled WGS sequence"/>
</dbReference>
<comment type="caution">
    <text evidence="2">The sequence shown here is derived from an EMBL/GenBank/DDBJ whole genome shotgun (WGS) entry which is preliminary data.</text>
</comment>
<dbReference type="EMBL" id="JAVDPY010000007">
    <property type="protein sequence ID" value="MDR6335257.1"/>
    <property type="molecule type" value="Genomic_DNA"/>
</dbReference>
<evidence type="ECO:0000313" key="4">
    <source>
        <dbReference type="Proteomes" id="UP001144397"/>
    </source>
</evidence>
<feature type="transmembrane region" description="Helical" evidence="1">
    <location>
        <begin position="216"/>
        <end position="235"/>
    </location>
</feature>